<keyword evidence="2" id="KW-1133">Transmembrane helix</keyword>
<dbReference type="AlphaFoldDB" id="A0A1I6FZM3"/>
<dbReference type="Pfam" id="PF06580">
    <property type="entry name" value="His_kinase"/>
    <property type="match status" value="1"/>
</dbReference>
<feature type="transmembrane region" description="Helical" evidence="2">
    <location>
        <begin position="403"/>
        <end position="421"/>
    </location>
</feature>
<keyword evidence="2" id="KW-0472">Membrane</keyword>
<feature type="signal peptide" evidence="3">
    <location>
        <begin position="1"/>
        <end position="23"/>
    </location>
</feature>
<keyword evidence="6" id="KW-1185">Reference proteome</keyword>
<dbReference type="Proteomes" id="UP000199534">
    <property type="component" value="Unassembled WGS sequence"/>
</dbReference>
<dbReference type="STRING" id="400055.SAMN04490243_0979"/>
<dbReference type="InterPro" id="IPR036890">
    <property type="entry name" value="HATPase_C_sf"/>
</dbReference>
<feature type="repeat" description="TPR" evidence="1">
    <location>
        <begin position="164"/>
        <end position="197"/>
    </location>
</feature>
<dbReference type="InterPro" id="IPR011990">
    <property type="entry name" value="TPR-like_helical_dom_sf"/>
</dbReference>
<dbReference type="PANTHER" id="PTHR34220">
    <property type="entry name" value="SENSOR HISTIDINE KINASE YPDA"/>
    <property type="match status" value="1"/>
</dbReference>
<proteinExistence type="predicted"/>
<evidence type="ECO:0000259" key="4">
    <source>
        <dbReference type="Pfam" id="PF06580"/>
    </source>
</evidence>
<keyword evidence="1" id="KW-0802">TPR repeat</keyword>
<evidence type="ECO:0000313" key="5">
    <source>
        <dbReference type="EMBL" id="SFR35364.1"/>
    </source>
</evidence>
<keyword evidence="2" id="KW-0812">Transmembrane</keyword>
<dbReference type="RefSeq" id="WP_245759739.1">
    <property type="nucleotide sequence ID" value="NZ_FOYQ01000001.1"/>
</dbReference>
<dbReference type="InterPro" id="IPR019734">
    <property type="entry name" value="TPR_rpt"/>
</dbReference>
<feature type="chain" id="PRO_5011619176" evidence="3">
    <location>
        <begin position="24"/>
        <end position="644"/>
    </location>
</feature>
<dbReference type="GO" id="GO:0000155">
    <property type="term" value="F:phosphorelay sensor kinase activity"/>
    <property type="evidence" value="ECO:0007669"/>
    <property type="project" value="InterPro"/>
</dbReference>
<dbReference type="SUPFAM" id="SSF55874">
    <property type="entry name" value="ATPase domain of HSP90 chaperone/DNA topoisomerase II/histidine kinase"/>
    <property type="match status" value="1"/>
</dbReference>
<name>A0A1I6FZM3_9FLAO</name>
<dbReference type="InterPro" id="IPR050640">
    <property type="entry name" value="Bact_2-comp_sensor_kinase"/>
</dbReference>
<protein>
    <submittedName>
        <fullName evidence="5">Tetratricopeptide repeat-containing protein</fullName>
    </submittedName>
</protein>
<reference evidence="5 6" key="1">
    <citation type="submission" date="2016-10" db="EMBL/GenBank/DDBJ databases">
        <authorList>
            <person name="de Groot N.N."/>
        </authorList>
    </citation>
    <scope>NUCLEOTIDE SEQUENCE [LARGE SCALE GENOMIC DNA]</scope>
    <source>
        <strain evidence="5 6">DSM 21019</strain>
    </source>
</reference>
<dbReference type="GO" id="GO:0016020">
    <property type="term" value="C:membrane"/>
    <property type="evidence" value="ECO:0007669"/>
    <property type="project" value="InterPro"/>
</dbReference>
<evidence type="ECO:0000256" key="2">
    <source>
        <dbReference type="SAM" id="Phobius"/>
    </source>
</evidence>
<evidence type="ECO:0000256" key="3">
    <source>
        <dbReference type="SAM" id="SignalP"/>
    </source>
</evidence>
<evidence type="ECO:0000256" key="1">
    <source>
        <dbReference type="PROSITE-ProRule" id="PRU00339"/>
    </source>
</evidence>
<dbReference type="Gene3D" id="3.30.565.10">
    <property type="entry name" value="Histidine kinase-like ATPase, C-terminal domain"/>
    <property type="match status" value="1"/>
</dbReference>
<dbReference type="PROSITE" id="PS50005">
    <property type="entry name" value="TPR"/>
    <property type="match status" value="2"/>
</dbReference>
<accession>A0A1I6FZM3</accession>
<organism evidence="5 6">
    <name type="scientific">Robiginitalea myxolifaciens</name>
    <dbReference type="NCBI Taxonomy" id="400055"/>
    <lineage>
        <taxon>Bacteria</taxon>
        <taxon>Pseudomonadati</taxon>
        <taxon>Bacteroidota</taxon>
        <taxon>Flavobacteriia</taxon>
        <taxon>Flavobacteriales</taxon>
        <taxon>Flavobacteriaceae</taxon>
        <taxon>Robiginitalea</taxon>
    </lineage>
</organism>
<dbReference type="SUPFAM" id="SSF48452">
    <property type="entry name" value="TPR-like"/>
    <property type="match status" value="2"/>
</dbReference>
<dbReference type="InterPro" id="IPR010559">
    <property type="entry name" value="Sig_transdc_His_kin_internal"/>
</dbReference>
<sequence length="644" mass="73537">MRMICLKLRFFLILLSFTTVLHAQEPPKEFKALVDSLVQAGPRSYSQINTPMRPYRRDANLMKYFAAVCEEKRYLDGLSYAYNQEGTRLRNISQYEEAIEFHKKALEAANTADNVEFRIFSLNMLGVVYRRMESIKTALDYSTEALELANRIDNPSVGIKRSKNVSLNSIGNIFKTLEQYDKAIEHFGLSLKLEAELGNTRGMAVNNQNLGECLEAKGMLEQALVRYRKALEYDIEIGSISGQAICRLSIGRVLIKQGNPEASLPLLAEAEQQARGTKDQQIISEILINQGWAAVKLNRLDTAEDLLLQGIEIGEELNFFSDLSTAYALLSEIAERRGDHKASLEYYKTSEDYSHRVTNDVNIRYVNDVLQRYNNDQQNNQIELLNRENEIVKLKLRRNKTTLLVGALMLVMFTLILYIVYRQYQLKSEKKVMALEQSMLRSQMNPHFLFNSLNSIKLYIINNEQKNAVHYLNKFSKLVRKILEASSVRETSLEEELETIELYMNIENIRFNHEIDFEIVVDPEVNPASIRIPSLLLQPFLENALWHGLSSKKGNKTLRVNVEAPEKGSILITICDNGIGREAAQKLQENKVLKRKSVGIANTKERLANFSKDYQNRFDVSINDLYGETGEASGTCVSLKIPTL</sequence>
<dbReference type="PANTHER" id="PTHR34220:SF7">
    <property type="entry name" value="SENSOR HISTIDINE KINASE YPDA"/>
    <property type="match status" value="1"/>
</dbReference>
<dbReference type="Pfam" id="PF13424">
    <property type="entry name" value="TPR_12"/>
    <property type="match status" value="2"/>
</dbReference>
<feature type="repeat" description="TPR" evidence="1">
    <location>
        <begin position="79"/>
        <end position="112"/>
    </location>
</feature>
<dbReference type="EMBL" id="FOYQ01000001">
    <property type="protein sequence ID" value="SFR35364.1"/>
    <property type="molecule type" value="Genomic_DNA"/>
</dbReference>
<dbReference type="Gene3D" id="1.25.40.10">
    <property type="entry name" value="Tetratricopeptide repeat domain"/>
    <property type="match status" value="2"/>
</dbReference>
<dbReference type="SMART" id="SM00028">
    <property type="entry name" value="TPR"/>
    <property type="match status" value="7"/>
</dbReference>
<gene>
    <name evidence="5" type="ORF">SAMN04490243_0979</name>
</gene>
<evidence type="ECO:0000313" key="6">
    <source>
        <dbReference type="Proteomes" id="UP000199534"/>
    </source>
</evidence>
<keyword evidence="3" id="KW-0732">Signal</keyword>
<feature type="domain" description="Signal transduction histidine kinase internal region" evidence="4">
    <location>
        <begin position="436"/>
        <end position="514"/>
    </location>
</feature>